<name>A0A9P6DPI1_9AGAM</name>
<sequence length="88" mass="10164">MSERWKTRQDLKKEYEKTEDGLKAMQSVSQIIAEILKQLDDDRFIVKASSGPRYVVSFHPTLPLEKPKAGTQGEFLLLGFHLMWKGQL</sequence>
<dbReference type="AlphaFoldDB" id="A0A9P6DPI1"/>
<reference evidence="2" key="1">
    <citation type="journal article" date="2020" name="Nat. Commun.">
        <title>Large-scale genome sequencing of mycorrhizal fungi provides insights into the early evolution of symbiotic traits.</title>
        <authorList>
            <person name="Miyauchi S."/>
            <person name="Kiss E."/>
            <person name="Kuo A."/>
            <person name="Drula E."/>
            <person name="Kohler A."/>
            <person name="Sanchez-Garcia M."/>
            <person name="Morin E."/>
            <person name="Andreopoulos B."/>
            <person name="Barry K.W."/>
            <person name="Bonito G."/>
            <person name="Buee M."/>
            <person name="Carver A."/>
            <person name="Chen C."/>
            <person name="Cichocki N."/>
            <person name="Clum A."/>
            <person name="Culley D."/>
            <person name="Crous P.W."/>
            <person name="Fauchery L."/>
            <person name="Girlanda M."/>
            <person name="Hayes R.D."/>
            <person name="Keri Z."/>
            <person name="LaButti K."/>
            <person name="Lipzen A."/>
            <person name="Lombard V."/>
            <person name="Magnuson J."/>
            <person name="Maillard F."/>
            <person name="Murat C."/>
            <person name="Nolan M."/>
            <person name="Ohm R.A."/>
            <person name="Pangilinan J."/>
            <person name="Pereira M.F."/>
            <person name="Perotto S."/>
            <person name="Peter M."/>
            <person name="Pfister S."/>
            <person name="Riley R."/>
            <person name="Sitrit Y."/>
            <person name="Stielow J.B."/>
            <person name="Szollosi G."/>
            <person name="Zifcakova L."/>
            <person name="Stursova M."/>
            <person name="Spatafora J.W."/>
            <person name="Tedersoo L."/>
            <person name="Vaario L.M."/>
            <person name="Yamada A."/>
            <person name="Yan M."/>
            <person name="Wang P."/>
            <person name="Xu J."/>
            <person name="Bruns T."/>
            <person name="Baldrian P."/>
            <person name="Vilgalys R."/>
            <person name="Dunand C."/>
            <person name="Henrissat B."/>
            <person name="Grigoriev I.V."/>
            <person name="Hibbett D."/>
            <person name="Nagy L.G."/>
            <person name="Martin F.M."/>
        </authorList>
    </citation>
    <scope>NUCLEOTIDE SEQUENCE</scope>
    <source>
        <strain evidence="2">UP504</strain>
    </source>
</reference>
<dbReference type="OrthoDB" id="1664597at2759"/>
<dbReference type="InterPro" id="IPR032501">
    <property type="entry name" value="Prot_ATP_ID_OB_2nd"/>
</dbReference>
<protein>
    <recommendedName>
        <fullName evidence="1">Proteasomal ATPase second OB domain-containing protein</fullName>
    </recommendedName>
</protein>
<organism evidence="2 3">
    <name type="scientific">Hydnum rufescens UP504</name>
    <dbReference type="NCBI Taxonomy" id="1448309"/>
    <lineage>
        <taxon>Eukaryota</taxon>
        <taxon>Fungi</taxon>
        <taxon>Dikarya</taxon>
        <taxon>Basidiomycota</taxon>
        <taxon>Agaricomycotina</taxon>
        <taxon>Agaricomycetes</taxon>
        <taxon>Cantharellales</taxon>
        <taxon>Hydnaceae</taxon>
        <taxon>Hydnum</taxon>
    </lineage>
</organism>
<evidence type="ECO:0000313" key="3">
    <source>
        <dbReference type="Proteomes" id="UP000886523"/>
    </source>
</evidence>
<proteinExistence type="predicted"/>
<accession>A0A9P6DPI1</accession>
<keyword evidence="3" id="KW-1185">Reference proteome</keyword>
<dbReference type="InterPro" id="IPR012340">
    <property type="entry name" value="NA-bd_OB-fold"/>
</dbReference>
<dbReference type="EMBL" id="MU129116">
    <property type="protein sequence ID" value="KAF9506304.1"/>
    <property type="molecule type" value="Genomic_DNA"/>
</dbReference>
<dbReference type="Pfam" id="PF16450">
    <property type="entry name" value="Prot_ATP_ID_OB_C"/>
    <property type="match status" value="1"/>
</dbReference>
<evidence type="ECO:0000259" key="1">
    <source>
        <dbReference type="Pfam" id="PF16450"/>
    </source>
</evidence>
<comment type="caution">
    <text evidence="2">The sequence shown here is derived from an EMBL/GenBank/DDBJ whole genome shotgun (WGS) entry which is preliminary data.</text>
</comment>
<dbReference type="Gene3D" id="2.40.50.140">
    <property type="entry name" value="Nucleic acid-binding proteins"/>
    <property type="match status" value="1"/>
</dbReference>
<gene>
    <name evidence="2" type="ORF">BS47DRAFT_1399623</name>
</gene>
<feature type="domain" description="Proteasomal ATPase second OB" evidence="1">
    <location>
        <begin position="32"/>
        <end position="72"/>
    </location>
</feature>
<dbReference type="Proteomes" id="UP000886523">
    <property type="component" value="Unassembled WGS sequence"/>
</dbReference>
<evidence type="ECO:0000313" key="2">
    <source>
        <dbReference type="EMBL" id="KAF9506304.1"/>
    </source>
</evidence>